<comment type="similarity">
    <text evidence="2">Belongs to the MIF family.</text>
</comment>
<evidence type="ECO:0000256" key="5">
    <source>
        <dbReference type="ARBA" id="ARBA00023235"/>
    </source>
</evidence>
<evidence type="ECO:0000313" key="13">
    <source>
        <dbReference type="EMBL" id="KAJ6650066.1"/>
    </source>
</evidence>
<comment type="catalytic activity">
    <reaction evidence="6">
        <text>3-phenylpyruvate = enol-phenylpyruvate</text>
        <dbReference type="Rhea" id="RHEA:17097"/>
        <dbReference type="ChEBI" id="CHEBI:16815"/>
        <dbReference type="ChEBI" id="CHEBI:18005"/>
        <dbReference type="EC" id="5.3.2.1"/>
    </reaction>
</comment>
<dbReference type="Pfam" id="PF01187">
    <property type="entry name" value="MIF"/>
    <property type="match status" value="1"/>
</dbReference>
<comment type="caution">
    <text evidence="13">The sequence shown here is derived from an EMBL/GenBank/DDBJ whole genome shotgun (WGS) entry which is preliminary data.</text>
</comment>
<dbReference type="GO" id="GO:0005125">
    <property type="term" value="F:cytokine activity"/>
    <property type="evidence" value="ECO:0007669"/>
    <property type="project" value="UniProtKB-KW"/>
</dbReference>
<dbReference type="GO" id="GO:0005615">
    <property type="term" value="C:extracellular space"/>
    <property type="evidence" value="ECO:0007669"/>
    <property type="project" value="UniProtKB-KW"/>
</dbReference>
<keyword evidence="5" id="KW-0413">Isomerase</keyword>
<dbReference type="AlphaFoldDB" id="A0A9Q0NGU3"/>
<dbReference type="Gene3D" id="3.30.429.10">
    <property type="entry name" value="Macrophage Migration Inhibitory Factor"/>
    <property type="match status" value="1"/>
</dbReference>
<evidence type="ECO:0000313" key="14">
    <source>
        <dbReference type="Proteomes" id="UP001151699"/>
    </source>
</evidence>
<gene>
    <name evidence="13" type="primary">MIF</name>
    <name evidence="13" type="ORF">Bhyg_05309</name>
</gene>
<dbReference type="SUPFAM" id="SSF55331">
    <property type="entry name" value="Tautomerase/MIF"/>
    <property type="match status" value="1"/>
</dbReference>
<evidence type="ECO:0000256" key="1">
    <source>
        <dbReference type="ARBA" id="ARBA00004613"/>
    </source>
</evidence>
<evidence type="ECO:0000256" key="8">
    <source>
        <dbReference type="ARBA" id="ARBA00038932"/>
    </source>
</evidence>
<dbReference type="Proteomes" id="UP001151699">
    <property type="component" value="Chromosome A"/>
</dbReference>
<keyword evidence="3" id="KW-0202">Cytokine</keyword>
<accession>A0A9Q0NGU3</accession>
<dbReference type="GO" id="GO:0004167">
    <property type="term" value="F:dopachrome isomerase activity"/>
    <property type="evidence" value="ECO:0007669"/>
    <property type="project" value="UniProtKB-EC"/>
</dbReference>
<dbReference type="PANTHER" id="PTHR11954:SF6">
    <property type="entry name" value="MACROPHAGE MIGRATION INHIBITORY FACTOR"/>
    <property type="match status" value="1"/>
</dbReference>
<comment type="subcellular location">
    <subcellularLocation>
        <location evidence="1">Secreted</location>
    </subcellularLocation>
</comment>
<evidence type="ECO:0000256" key="12">
    <source>
        <dbReference type="ARBA" id="ARBA00042730"/>
    </source>
</evidence>
<sequence length="120" mass="13172">MPHLRIETNVSKDAVPKDLPQELCKLIAKLLGKPESYCCVTIVPDQLMVFGGSDEPCGQALLMSIGQLGKKENIAHSKGIFEKVSKSLGIPPTRMYITFHDEKAMNVGYNGTTFSEIFGE</sequence>
<dbReference type="EC" id="5.3.2.1" evidence="9"/>
<evidence type="ECO:0000256" key="4">
    <source>
        <dbReference type="ARBA" id="ARBA00022525"/>
    </source>
</evidence>
<dbReference type="PANTHER" id="PTHR11954">
    <property type="entry name" value="D-DOPACHROME DECARBOXYLASE"/>
    <property type="match status" value="1"/>
</dbReference>
<proteinExistence type="inferred from homology"/>
<keyword evidence="4" id="KW-0964">Secreted</keyword>
<name>A0A9Q0NGU3_9DIPT</name>
<evidence type="ECO:0000256" key="6">
    <source>
        <dbReference type="ARBA" id="ARBA00036735"/>
    </source>
</evidence>
<evidence type="ECO:0000256" key="7">
    <source>
        <dbReference type="ARBA" id="ARBA00036823"/>
    </source>
</evidence>
<dbReference type="InterPro" id="IPR001398">
    <property type="entry name" value="Macrophage_inhib_fac"/>
</dbReference>
<dbReference type="EC" id="5.3.3.12" evidence="8"/>
<evidence type="ECO:0000256" key="2">
    <source>
        <dbReference type="ARBA" id="ARBA00005851"/>
    </source>
</evidence>
<keyword evidence="14" id="KW-1185">Reference proteome</keyword>
<organism evidence="13 14">
    <name type="scientific">Pseudolycoriella hygida</name>
    <dbReference type="NCBI Taxonomy" id="35572"/>
    <lineage>
        <taxon>Eukaryota</taxon>
        <taxon>Metazoa</taxon>
        <taxon>Ecdysozoa</taxon>
        <taxon>Arthropoda</taxon>
        <taxon>Hexapoda</taxon>
        <taxon>Insecta</taxon>
        <taxon>Pterygota</taxon>
        <taxon>Neoptera</taxon>
        <taxon>Endopterygota</taxon>
        <taxon>Diptera</taxon>
        <taxon>Nematocera</taxon>
        <taxon>Sciaroidea</taxon>
        <taxon>Sciaridae</taxon>
        <taxon>Pseudolycoriella</taxon>
    </lineage>
</organism>
<evidence type="ECO:0000256" key="9">
    <source>
        <dbReference type="ARBA" id="ARBA00039086"/>
    </source>
</evidence>
<reference evidence="13" key="1">
    <citation type="submission" date="2022-07" db="EMBL/GenBank/DDBJ databases">
        <authorList>
            <person name="Trinca V."/>
            <person name="Uliana J.V.C."/>
            <person name="Torres T.T."/>
            <person name="Ward R.J."/>
            <person name="Monesi N."/>
        </authorList>
    </citation>
    <scope>NUCLEOTIDE SEQUENCE</scope>
    <source>
        <strain evidence="13">HSMRA1968</strain>
        <tissue evidence="13">Whole embryos</tissue>
    </source>
</reference>
<dbReference type="GO" id="GO:0050178">
    <property type="term" value="F:phenylpyruvate tautomerase activity"/>
    <property type="evidence" value="ECO:0007669"/>
    <property type="project" value="UniProtKB-EC"/>
</dbReference>
<evidence type="ECO:0000256" key="11">
    <source>
        <dbReference type="ARBA" id="ARBA00041912"/>
    </source>
</evidence>
<comment type="catalytic activity">
    <reaction evidence="7">
        <text>L-dopachrome = 5,6-dihydroxyindole-2-carboxylate</text>
        <dbReference type="Rhea" id="RHEA:13041"/>
        <dbReference type="ChEBI" id="CHEBI:16875"/>
        <dbReference type="ChEBI" id="CHEBI:57509"/>
        <dbReference type="EC" id="5.3.3.12"/>
    </reaction>
</comment>
<dbReference type="EMBL" id="WJQU01000001">
    <property type="protein sequence ID" value="KAJ6650066.1"/>
    <property type="molecule type" value="Genomic_DNA"/>
</dbReference>
<evidence type="ECO:0000256" key="10">
    <source>
        <dbReference type="ARBA" id="ARBA00041631"/>
    </source>
</evidence>
<evidence type="ECO:0000256" key="3">
    <source>
        <dbReference type="ARBA" id="ARBA00022514"/>
    </source>
</evidence>
<dbReference type="OrthoDB" id="255819at2759"/>
<dbReference type="InterPro" id="IPR014347">
    <property type="entry name" value="Tautomerase/MIF_sf"/>
</dbReference>
<protein>
    <recommendedName>
        <fullName evidence="12">L-dopachrome isomerase</fullName>
        <ecNumber evidence="9">5.3.2.1</ecNumber>
        <ecNumber evidence="8">5.3.3.12</ecNumber>
    </recommendedName>
    <alternativeName>
        <fullName evidence="10">L-dopachrome tautomerase</fullName>
    </alternativeName>
    <alternativeName>
        <fullName evidence="11">Phenylpyruvate tautomerase</fullName>
    </alternativeName>
</protein>